<dbReference type="PROSITE" id="PS01071">
    <property type="entry name" value="GRPE"/>
    <property type="match status" value="1"/>
</dbReference>
<dbReference type="GO" id="GO:0005737">
    <property type="term" value="C:cytoplasm"/>
    <property type="evidence" value="ECO:0007669"/>
    <property type="project" value="UniProtKB-SubCell"/>
</dbReference>
<feature type="coiled-coil region" evidence="13">
    <location>
        <begin position="105"/>
        <end position="139"/>
    </location>
</feature>
<dbReference type="FunFam" id="2.30.22.10:FF:000001">
    <property type="entry name" value="Protein GrpE"/>
    <property type="match status" value="1"/>
</dbReference>
<dbReference type="CDD" id="cd00446">
    <property type="entry name" value="GrpE"/>
    <property type="match status" value="1"/>
</dbReference>
<keyword evidence="13" id="KW-0175">Coiled coil</keyword>
<comment type="subcellular location">
    <subcellularLocation>
        <location evidence="1 10">Cytoplasm</location>
    </subcellularLocation>
</comment>
<reference evidence="15" key="1">
    <citation type="journal article" date="2014" name="Int. J. Syst. Evol. Microbiol.">
        <title>Complete genome sequence of Corynebacterium casei LMG S-19264T (=DSM 44701T), isolated from a smear-ripened cheese.</title>
        <authorList>
            <consortium name="US DOE Joint Genome Institute (JGI-PGF)"/>
            <person name="Walter F."/>
            <person name="Albersmeier A."/>
            <person name="Kalinowski J."/>
            <person name="Ruckert C."/>
        </authorList>
    </citation>
    <scope>NUCLEOTIDE SEQUENCE</scope>
    <source>
        <strain evidence="15">CGMCC 1.15388</strain>
    </source>
</reference>
<dbReference type="GO" id="GO:0006457">
    <property type="term" value="P:protein folding"/>
    <property type="evidence" value="ECO:0007669"/>
    <property type="project" value="InterPro"/>
</dbReference>
<dbReference type="RefSeq" id="WP_188685383.1">
    <property type="nucleotide sequence ID" value="NZ_BMIS01000009.1"/>
</dbReference>
<dbReference type="EMBL" id="BMIS01000009">
    <property type="protein sequence ID" value="GGE73305.1"/>
    <property type="molecule type" value="Genomic_DNA"/>
</dbReference>
<dbReference type="GO" id="GO:0000774">
    <property type="term" value="F:adenyl-nucleotide exchange factor activity"/>
    <property type="evidence" value="ECO:0007669"/>
    <property type="project" value="InterPro"/>
</dbReference>
<dbReference type="GO" id="GO:0042803">
    <property type="term" value="F:protein homodimerization activity"/>
    <property type="evidence" value="ECO:0007669"/>
    <property type="project" value="InterPro"/>
</dbReference>
<evidence type="ECO:0000256" key="12">
    <source>
        <dbReference type="RuleBase" id="RU004478"/>
    </source>
</evidence>
<keyword evidence="4 10" id="KW-0963">Cytoplasm</keyword>
<proteinExistence type="inferred from homology"/>
<organism evidence="15 16">
    <name type="scientific">Nesterenkonia cremea</name>
    <dbReference type="NCBI Taxonomy" id="1882340"/>
    <lineage>
        <taxon>Bacteria</taxon>
        <taxon>Bacillati</taxon>
        <taxon>Actinomycetota</taxon>
        <taxon>Actinomycetes</taxon>
        <taxon>Micrococcales</taxon>
        <taxon>Micrococcaceae</taxon>
        <taxon>Nesterenkonia</taxon>
    </lineage>
</organism>
<evidence type="ECO:0000256" key="5">
    <source>
        <dbReference type="ARBA" id="ARBA00023016"/>
    </source>
</evidence>
<evidence type="ECO:0000256" key="1">
    <source>
        <dbReference type="ARBA" id="ARBA00004496"/>
    </source>
</evidence>
<evidence type="ECO:0000256" key="2">
    <source>
        <dbReference type="ARBA" id="ARBA00009054"/>
    </source>
</evidence>
<keyword evidence="5 10" id="KW-0346">Stress response</keyword>
<comment type="caution">
    <text evidence="15">The sequence shown here is derived from an EMBL/GenBank/DDBJ whole genome shotgun (WGS) entry which is preliminary data.</text>
</comment>
<gene>
    <name evidence="10" type="primary">grpE</name>
    <name evidence="15" type="ORF">GCM10011401_20530</name>
</gene>
<dbReference type="AlphaFoldDB" id="A0A917ATH9"/>
<sequence>MSDQNPNTPDDRDRTEQDPTVEGTGPESSAPEGMEPESQDVHGTDPEAPAEDPADDAAVAAEEPEVASADEDADAVVSAAEEILGAAGQEADAVVEEVPEGEVAAEAASDREAELQADLQRLQAEYVNYRRRVDRDRATEKERTIGQVITELMPVLDDISAARQAGDLEDGPFAHIANRLETVLQQQGLERIDEVGVAFDPTIHEAIMQQPHEEIEADHVAVVLRSGYRHGERLLRAAQVMVSSGPAE</sequence>
<dbReference type="GO" id="GO:0051087">
    <property type="term" value="F:protein-folding chaperone binding"/>
    <property type="evidence" value="ECO:0007669"/>
    <property type="project" value="InterPro"/>
</dbReference>
<evidence type="ECO:0000313" key="15">
    <source>
        <dbReference type="EMBL" id="GGE73305.1"/>
    </source>
</evidence>
<protein>
    <recommendedName>
        <fullName evidence="8 10">Protein GrpE</fullName>
    </recommendedName>
    <alternativeName>
        <fullName evidence="9 10">HSP-70 cofactor</fullName>
    </alternativeName>
</protein>
<dbReference type="PRINTS" id="PR00773">
    <property type="entry name" value="GRPEPROTEIN"/>
</dbReference>
<dbReference type="InterPro" id="IPR000740">
    <property type="entry name" value="GrpE"/>
</dbReference>
<dbReference type="PANTHER" id="PTHR21237">
    <property type="entry name" value="GRPE PROTEIN"/>
    <property type="match status" value="1"/>
</dbReference>
<evidence type="ECO:0000313" key="16">
    <source>
        <dbReference type="Proteomes" id="UP000633136"/>
    </source>
</evidence>
<keyword evidence="6 10" id="KW-0143">Chaperone</keyword>
<comment type="function">
    <text evidence="7 10 11">Participates actively in the response to hyperosmotic and heat shock by preventing the aggregation of stress-denatured proteins, in association with DnaK and GrpE. It is the nucleotide exchange factor for DnaK and may function as a thermosensor. Unfolded proteins bind initially to DnaJ; upon interaction with the DnaJ-bound protein, DnaK hydrolyzes its bound ATP, resulting in the formation of a stable complex. GrpE releases ADP from DnaK; ATP binding to DnaK triggers the release of the substrate protein, thus completing the reaction cycle. Several rounds of ATP-dependent interactions between DnaJ, DnaK and GrpE are required for fully efficient folding.</text>
</comment>
<evidence type="ECO:0000256" key="3">
    <source>
        <dbReference type="ARBA" id="ARBA00011738"/>
    </source>
</evidence>
<evidence type="ECO:0000256" key="4">
    <source>
        <dbReference type="ARBA" id="ARBA00022490"/>
    </source>
</evidence>
<dbReference type="SUPFAM" id="SSF51064">
    <property type="entry name" value="Head domain of nucleotide exchange factor GrpE"/>
    <property type="match status" value="1"/>
</dbReference>
<dbReference type="GO" id="GO:0051082">
    <property type="term" value="F:unfolded protein binding"/>
    <property type="evidence" value="ECO:0007669"/>
    <property type="project" value="TreeGrafter"/>
</dbReference>
<evidence type="ECO:0000256" key="10">
    <source>
        <dbReference type="HAMAP-Rule" id="MF_01151"/>
    </source>
</evidence>
<name>A0A917ATH9_9MICC</name>
<comment type="similarity">
    <text evidence="2 10 12">Belongs to the GrpE family.</text>
</comment>
<comment type="subunit">
    <text evidence="3 10">Homodimer.</text>
</comment>
<dbReference type="SUPFAM" id="SSF58014">
    <property type="entry name" value="Coiled-coil domain of nucleotide exchange factor GrpE"/>
    <property type="match status" value="1"/>
</dbReference>
<evidence type="ECO:0000256" key="14">
    <source>
        <dbReference type="SAM" id="MobiDB-lite"/>
    </source>
</evidence>
<dbReference type="Pfam" id="PF01025">
    <property type="entry name" value="GrpE"/>
    <property type="match status" value="1"/>
</dbReference>
<evidence type="ECO:0000256" key="6">
    <source>
        <dbReference type="ARBA" id="ARBA00023186"/>
    </source>
</evidence>
<evidence type="ECO:0000256" key="11">
    <source>
        <dbReference type="RuleBase" id="RU000639"/>
    </source>
</evidence>
<reference evidence="15" key="2">
    <citation type="submission" date="2020-09" db="EMBL/GenBank/DDBJ databases">
        <authorList>
            <person name="Sun Q."/>
            <person name="Zhou Y."/>
        </authorList>
    </citation>
    <scope>NUCLEOTIDE SEQUENCE</scope>
    <source>
        <strain evidence="15">CGMCC 1.15388</strain>
    </source>
</reference>
<dbReference type="Gene3D" id="2.30.22.10">
    <property type="entry name" value="Head domain of nucleotide exchange factor GrpE"/>
    <property type="match status" value="1"/>
</dbReference>
<dbReference type="Gene3D" id="3.90.20.20">
    <property type="match status" value="1"/>
</dbReference>
<feature type="compositionally biased region" description="Acidic residues" evidence="14">
    <location>
        <begin position="62"/>
        <end position="74"/>
    </location>
</feature>
<keyword evidence="16" id="KW-1185">Reference proteome</keyword>
<dbReference type="InterPro" id="IPR013805">
    <property type="entry name" value="GrpE_CC"/>
</dbReference>
<dbReference type="Proteomes" id="UP000633136">
    <property type="component" value="Unassembled WGS sequence"/>
</dbReference>
<dbReference type="PANTHER" id="PTHR21237:SF23">
    <property type="entry name" value="GRPE PROTEIN HOMOLOG, MITOCHONDRIAL"/>
    <property type="match status" value="1"/>
</dbReference>
<dbReference type="HAMAP" id="MF_01151">
    <property type="entry name" value="GrpE"/>
    <property type="match status" value="1"/>
</dbReference>
<evidence type="ECO:0000256" key="9">
    <source>
        <dbReference type="ARBA" id="ARBA00076414"/>
    </source>
</evidence>
<evidence type="ECO:0000256" key="7">
    <source>
        <dbReference type="ARBA" id="ARBA00053401"/>
    </source>
</evidence>
<feature type="region of interest" description="Disordered" evidence="14">
    <location>
        <begin position="1"/>
        <end position="74"/>
    </location>
</feature>
<accession>A0A917ATH9</accession>
<evidence type="ECO:0000256" key="13">
    <source>
        <dbReference type="SAM" id="Coils"/>
    </source>
</evidence>
<dbReference type="InterPro" id="IPR009012">
    <property type="entry name" value="GrpE_head"/>
</dbReference>
<evidence type="ECO:0000256" key="8">
    <source>
        <dbReference type="ARBA" id="ARBA00072274"/>
    </source>
</evidence>